<feature type="transmembrane region" description="Helical" evidence="5">
    <location>
        <begin position="21"/>
        <end position="44"/>
    </location>
</feature>
<keyword evidence="9" id="KW-1185">Reference proteome</keyword>
<proteinExistence type="predicted"/>
<keyword evidence="3 5" id="KW-1133">Transmembrane helix</keyword>
<feature type="domain" description="ABC-2 type transporter transmembrane" evidence="6">
    <location>
        <begin position="28"/>
        <end position="393"/>
    </location>
</feature>
<name>A0A9Q9CRC9_9FIRM</name>
<evidence type="ECO:0000256" key="5">
    <source>
        <dbReference type="SAM" id="Phobius"/>
    </source>
</evidence>
<dbReference type="EMBL" id="CP071249">
    <property type="protein sequence ID" value="UUF05257.1"/>
    <property type="molecule type" value="Genomic_DNA"/>
</dbReference>
<accession>A0A9Q9CRC9</accession>
<evidence type="ECO:0000256" key="1">
    <source>
        <dbReference type="ARBA" id="ARBA00004141"/>
    </source>
</evidence>
<evidence type="ECO:0000313" key="9">
    <source>
        <dbReference type="Proteomes" id="UP001058016"/>
    </source>
</evidence>
<evidence type="ECO:0000313" key="10">
    <source>
        <dbReference type="Proteomes" id="UP001058072"/>
    </source>
</evidence>
<dbReference type="GO" id="GO:0140359">
    <property type="term" value="F:ABC-type transporter activity"/>
    <property type="evidence" value="ECO:0007669"/>
    <property type="project" value="InterPro"/>
</dbReference>
<reference evidence="8 9" key="1">
    <citation type="submission" date="2021-03" db="EMBL/GenBank/DDBJ databases">
        <title>Comparative Genomics and Metabolomics in the genus Turicibacter.</title>
        <authorList>
            <person name="Maki J."/>
            <person name="Looft T."/>
        </authorList>
    </citation>
    <scope>NUCLEOTIDE SEQUENCE</scope>
    <source>
        <strain evidence="8">ISU324</strain>
        <strain evidence="7 9">MMM721</strain>
    </source>
</reference>
<dbReference type="AlphaFoldDB" id="A0A9Q9CRC9"/>
<dbReference type="Proteomes" id="UP001058072">
    <property type="component" value="Chromosome"/>
</dbReference>
<dbReference type="Proteomes" id="UP001058016">
    <property type="component" value="Chromosome"/>
</dbReference>
<comment type="subcellular location">
    <subcellularLocation>
        <location evidence="1">Membrane</location>
        <topology evidence="1">Multi-pass membrane protein</topology>
    </subcellularLocation>
</comment>
<feature type="transmembrane region" description="Helical" evidence="5">
    <location>
        <begin position="318"/>
        <end position="338"/>
    </location>
</feature>
<evidence type="ECO:0000259" key="6">
    <source>
        <dbReference type="Pfam" id="PF12698"/>
    </source>
</evidence>
<protein>
    <submittedName>
        <fullName evidence="8">ABC transporter permease</fullName>
    </submittedName>
</protein>
<sequence>MKSSKFWNYVLYNYLRKIKSKAFIGFNIFLIIVGLLISQLGSIVKFFNETFDYSETIYIVDETNQLYSQFQKDFNNLLPEVILEQGTESEDVLNQKVEDGDISAYFIINYNEQNLLSATYVAKDFSNSSYYTIGEQVLSGYNKQIAMKSAKLTQEQVNLLNQNFSMEKISLDENAQTAEESMGNLAIAYIAIILIFLFSYLYSVYAGQEIMEEKTSRVMEIIITSISPIKQLYGKIVYNSLYALTQLTIFMVLFTISIQYMLKSLPTEVLDTVSVMISPEQAKIVIYIIIFAIVAYLVYLVSVLILSSIISSVEEYQIAISPIMVIGLVSFYIGIFGMTAPEAPFIKIMSMIPFISPYIMPLRVATMTVSTPMIWLSIALNIVVIVVILTFGARVYKNGVLNYSGDSVIKKFIQATKKS</sequence>
<organism evidence="8 10">
    <name type="scientific">Turicibacter bilis</name>
    <dbReference type="NCBI Taxonomy" id="2735723"/>
    <lineage>
        <taxon>Bacteria</taxon>
        <taxon>Bacillati</taxon>
        <taxon>Bacillota</taxon>
        <taxon>Erysipelotrichia</taxon>
        <taxon>Erysipelotrichales</taxon>
        <taxon>Turicibacteraceae</taxon>
        <taxon>Turicibacter</taxon>
    </lineage>
</organism>
<evidence type="ECO:0000313" key="8">
    <source>
        <dbReference type="EMBL" id="UUF09287.1"/>
    </source>
</evidence>
<dbReference type="Pfam" id="PF12698">
    <property type="entry name" value="ABC2_membrane_3"/>
    <property type="match status" value="1"/>
</dbReference>
<dbReference type="RefSeq" id="WP_055243401.1">
    <property type="nucleotide sequence ID" value="NZ_CP071249.1"/>
</dbReference>
<evidence type="ECO:0000313" key="7">
    <source>
        <dbReference type="EMBL" id="UUF05257.1"/>
    </source>
</evidence>
<gene>
    <name evidence="7" type="ORF">J0J69_09160</name>
    <name evidence="8" type="ORF">J0J70_04820</name>
</gene>
<feature type="transmembrane region" description="Helical" evidence="5">
    <location>
        <begin position="344"/>
        <end position="362"/>
    </location>
</feature>
<dbReference type="EMBL" id="CP071250">
    <property type="protein sequence ID" value="UUF09287.1"/>
    <property type="molecule type" value="Genomic_DNA"/>
</dbReference>
<feature type="transmembrane region" description="Helical" evidence="5">
    <location>
        <begin position="241"/>
        <end position="262"/>
    </location>
</feature>
<evidence type="ECO:0000256" key="2">
    <source>
        <dbReference type="ARBA" id="ARBA00022692"/>
    </source>
</evidence>
<feature type="transmembrane region" description="Helical" evidence="5">
    <location>
        <begin position="186"/>
        <end position="207"/>
    </location>
</feature>
<feature type="transmembrane region" description="Helical" evidence="5">
    <location>
        <begin position="374"/>
        <end position="396"/>
    </location>
</feature>
<dbReference type="GO" id="GO:0016020">
    <property type="term" value="C:membrane"/>
    <property type="evidence" value="ECO:0007669"/>
    <property type="project" value="UniProtKB-SubCell"/>
</dbReference>
<dbReference type="InterPro" id="IPR013525">
    <property type="entry name" value="ABC2_TM"/>
</dbReference>
<evidence type="ECO:0000256" key="4">
    <source>
        <dbReference type="ARBA" id="ARBA00023136"/>
    </source>
</evidence>
<evidence type="ECO:0000256" key="3">
    <source>
        <dbReference type="ARBA" id="ARBA00022989"/>
    </source>
</evidence>
<keyword evidence="2 5" id="KW-0812">Transmembrane</keyword>
<feature type="transmembrane region" description="Helical" evidence="5">
    <location>
        <begin position="284"/>
        <end position="306"/>
    </location>
</feature>
<keyword evidence="4 5" id="KW-0472">Membrane</keyword>